<dbReference type="GO" id="GO:0034657">
    <property type="term" value="C:GID complex"/>
    <property type="evidence" value="ECO:0007669"/>
    <property type="project" value="TreeGrafter"/>
</dbReference>
<reference evidence="3" key="1">
    <citation type="submission" date="2022-07" db="EMBL/GenBank/DDBJ databases">
        <title>Phylogenomic reconstructions and comparative analyses of Kickxellomycotina fungi.</title>
        <authorList>
            <person name="Reynolds N.K."/>
            <person name="Stajich J.E."/>
            <person name="Barry K."/>
            <person name="Grigoriev I.V."/>
            <person name="Crous P."/>
            <person name="Smith M.E."/>
        </authorList>
    </citation>
    <scope>NUCLEOTIDE SEQUENCE</scope>
    <source>
        <strain evidence="3">NBRC 32514</strain>
    </source>
</reference>
<feature type="compositionally biased region" description="Gly residues" evidence="2">
    <location>
        <begin position="18"/>
        <end position="32"/>
    </location>
</feature>
<evidence type="ECO:0000313" key="3">
    <source>
        <dbReference type="EMBL" id="KAJ1721305.1"/>
    </source>
</evidence>
<keyword evidence="4" id="KW-1185">Reference proteome</keyword>
<dbReference type="Proteomes" id="UP001149813">
    <property type="component" value="Unassembled WGS sequence"/>
</dbReference>
<evidence type="ECO:0000256" key="1">
    <source>
        <dbReference type="ARBA" id="ARBA00061469"/>
    </source>
</evidence>
<dbReference type="GO" id="GO:0005773">
    <property type="term" value="C:vacuole"/>
    <property type="evidence" value="ECO:0007669"/>
    <property type="project" value="GOC"/>
</dbReference>
<dbReference type="InterPro" id="IPR018618">
    <property type="entry name" value="GID4/10-like"/>
</dbReference>
<comment type="caution">
    <text evidence="3">The sequence shown here is derived from an EMBL/GenBank/DDBJ whole genome shotgun (WGS) entry which is preliminary data.</text>
</comment>
<dbReference type="OrthoDB" id="62at2759"/>
<comment type="similarity">
    <text evidence="1">Belongs to the GID4/VID24 family.</text>
</comment>
<name>A0A9W7Y0F4_9FUNG</name>
<dbReference type="Pfam" id="PF09783">
    <property type="entry name" value="Vac_ImportDeg"/>
    <property type="match status" value="1"/>
</dbReference>
<dbReference type="PANTHER" id="PTHR14534">
    <property type="entry name" value="VACUOLAR IMPORT AND DEGRADATION PROTEIN 24"/>
    <property type="match status" value="1"/>
</dbReference>
<evidence type="ECO:0000256" key="2">
    <source>
        <dbReference type="SAM" id="MobiDB-lite"/>
    </source>
</evidence>
<dbReference type="AlphaFoldDB" id="A0A9W7Y0F4"/>
<sequence length="315" mass="34954">MTSAAGGQSLAPAQEGLPGNGGASSGKCVDGGGGRVRFPEPVAIPGSRSSAVGFCIAPDYGMYSPPADVVSADKPGAYTMTEGDTSDNEGSDSDIYMEAECGYCSDDEARSDPLPTPDQLIFSQTWSTWPTPCHHLYSGSQFTGSQSNGTRSYIVTVSLKYVDMAVPELCGHFTIRGLTNDLPTLTTYFDAQIVGSSAHSFVTNQWDATVDTDRTHWSFFPAFMQYRNRFDGKDFNYKLNLSDKYIYMRWKERFVVPNYKLSRINGASYDGFYYVCYDREAATITGYYYHRDSDHYQCLKLGHEEQTTFSHYELA</sequence>
<protein>
    <submittedName>
        <fullName evidence="3">GID complex subunit 4, VID24</fullName>
    </submittedName>
</protein>
<dbReference type="PANTHER" id="PTHR14534:SF3">
    <property type="entry name" value="GID COMPLEX SUBUNIT 4 HOMOLOG"/>
    <property type="match status" value="1"/>
</dbReference>
<dbReference type="GO" id="GO:0045721">
    <property type="term" value="P:negative regulation of gluconeogenesis"/>
    <property type="evidence" value="ECO:0007669"/>
    <property type="project" value="TreeGrafter"/>
</dbReference>
<evidence type="ECO:0000313" key="4">
    <source>
        <dbReference type="Proteomes" id="UP001149813"/>
    </source>
</evidence>
<gene>
    <name evidence="3" type="primary">GID4</name>
    <name evidence="3" type="ORF">LPJ53_004159</name>
</gene>
<dbReference type="GO" id="GO:0006623">
    <property type="term" value="P:protein targeting to vacuole"/>
    <property type="evidence" value="ECO:0007669"/>
    <property type="project" value="TreeGrafter"/>
</dbReference>
<dbReference type="EMBL" id="JANBOJ010000181">
    <property type="protein sequence ID" value="KAJ1721305.1"/>
    <property type="molecule type" value="Genomic_DNA"/>
</dbReference>
<proteinExistence type="inferred from homology"/>
<organism evidence="3 4">
    <name type="scientific">Coemansia erecta</name>
    <dbReference type="NCBI Taxonomy" id="147472"/>
    <lineage>
        <taxon>Eukaryota</taxon>
        <taxon>Fungi</taxon>
        <taxon>Fungi incertae sedis</taxon>
        <taxon>Zoopagomycota</taxon>
        <taxon>Kickxellomycotina</taxon>
        <taxon>Kickxellomycetes</taxon>
        <taxon>Kickxellales</taxon>
        <taxon>Kickxellaceae</taxon>
        <taxon>Coemansia</taxon>
    </lineage>
</organism>
<feature type="region of interest" description="Disordered" evidence="2">
    <location>
        <begin position="1"/>
        <end position="32"/>
    </location>
</feature>
<dbReference type="GO" id="GO:0043161">
    <property type="term" value="P:proteasome-mediated ubiquitin-dependent protein catabolic process"/>
    <property type="evidence" value="ECO:0007669"/>
    <property type="project" value="TreeGrafter"/>
</dbReference>
<dbReference type="GO" id="GO:0007039">
    <property type="term" value="P:protein catabolic process in the vacuole"/>
    <property type="evidence" value="ECO:0007669"/>
    <property type="project" value="TreeGrafter"/>
</dbReference>
<accession>A0A9W7Y0F4</accession>